<gene>
    <name evidence="2" type="ORF">ATK36_2711</name>
</gene>
<accession>A0A2A9F8J5</accession>
<proteinExistence type="predicted"/>
<evidence type="ECO:0000313" key="2">
    <source>
        <dbReference type="EMBL" id="PFG47664.1"/>
    </source>
</evidence>
<dbReference type="AlphaFoldDB" id="A0A2A9F8J5"/>
<reference evidence="2 3" key="1">
    <citation type="submission" date="2017-10" db="EMBL/GenBank/DDBJ databases">
        <title>Sequencing the genomes of 1000 actinobacteria strains.</title>
        <authorList>
            <person name="Klenk H.-P."/>
        </authorList>
    </citation>
    <scope>NUCLEOTIDE SEQUENCE [LARGE SCALE GENOMIC DNA]</scope>
    <source>
        <strain evidence="2 3">DSM 46092</strain>
    </source>
</reference>
<evidence type="ECO:0000256" key="1">
    <source>
        <dbReference type="SAM" id="MobiDB-lite"/>
    </source>
</evidence>
<comment type="caution">
    <text evidence="2">The sequence shown here is derived from an EMBL/GenBank/DDBJ whole genome shotgun (WGS) entry which is preliminary data.</text>
</comment>
<protein>
    <submittedName>
        <fullName evidence="2">Uncharacterized protein</fullName>
    </submittedName>
</protein>
<dbReference type="EMBL" id="PDJK01000002">
    <property type="protein sequence ID" value="PFG47664.1"/>
    <property type="molecule type" value="Genomic_DNA"/>
</dbReference>
<feature type="compositionally biased region" description="Basic and acidic residues" evidence="1">
    <location>
        <begin position="9"/>
        <end position="21"/>
    </location>
</feature>
<evidence type="ECO:0000313" key="3">
    <source>
        <dbReference type="Proteomes" id="UP000243542"/>
    </source>
</evidence>
<dbReference type="Proteomes" id="UP000243542">
    <property type="component" value="Unassembled WGS sequence"/>
</dbReference>
<name>A0A2A9F8J5_9PSEU</name>
<sequence length="86" mass="10060">MNGMPDEVPMSHEELRRKYETNLDDLSPEDRAMVLRQRESLREAFRRGDERRAREGGEPPRQRPGDNFAIGLSDDFTPYPTKRPSE</sequence>
<feature type="compositionally biased region" description="Basic and acidic residues" evidence="1">
    <location>
        <begin position="28"/>
        <end position="64"/>
    </location>
</feature>
<feature type="region of interest" description="Disordered" evidence="1">
    <location>
        <begin position="1"/>
        <end position="86"/>
    </location>
</feature>
<organism evidence="2 3">
    <name type="scientific">Amycolatopsis sulphurea</name>
    <dbReference type="NCBI Taxonomy" id="76022"/>
    <lineage>
        <taxon>Bacteria</taxon>
        <taxon>Bacillati</taxon>
        <taxon>Actinomycetota</taxon>
        <taxon>Actinomycetes</taxon>
        <taxon>Pseudonocardiales</taxon>
        <taxon>Pseudonocardiaceae</taxon>
        <taxon>Amycolatopsis</taxon>
    </lineage>
</organism>
<keyword evidence="3" id="KW-1185">Reference proteome</keyword>